<sequence>MAPQRPRQPSELMPELVEEILIRLPPDDPATLVRASVVCKRWRRILTDPTFRRRYSVFHRAPTLIGFLYDCHTFGGGEGATPRFVSTLTPSPFPHRALVDYDGCRILDCRHGRILFNTSGESVNLVVWDPATGRRQRLPEPRVPCWHYTAAVLCAATVHGCDHVCCHGGPFLVVLAGFDRARNILRSHLYSSEAGAWTASADLPYCNITSRKPSALIGGDLYFVLVPRDMILRYNMSKNCLSIIRSPAEHEVHGGAALVPMEDGSLGFAQLYLWSRNVDPEVGGGWVRCWAVELRTLIPFASTIEVVGAAERFGTIFVATDVGVFTIELKSGRKRKVAEPGEYSAIFSFMSCFYAPG</sequence>
<evidence type="ECO:0000313" key="2">
    <source>
        <dbReference type="EMBL" id="RCV09343.1"/>
    </source>
</evidence>
<dbReference type="EMBL" id="CM003529">
    <property type="protein sequence ID" value="RCV09343.1"/>
    <property type="molecule type" value="Genomic_DNA"/>
</dbReference>
<dbReference type="AlphaFoldDB" id="A0A368PUQ2"/>
<dbReference type="Gene3D" id="1.20.1280.50">
    <property type="match status" value="1"/>
</dbReference>
<dbReference type="SUPFAM" id="SSF81383">
    <property type="entry name" value="F-box domain"/>
    <property type="match status" value="1"/>
</dbReference>
<dbReference type="SUPFAM" id="SSF50965">
    <property type="entry name" value="Galactose oxidase, central domain"/>
    <property type="match status" value="1"/>
</dbReference>
<dbReference type="InterPro" id="IPR011043">
    <property type="entry name" value="Gal_Oxase/kelch_b-propeller"/>
</dbReference>
<dbReference type="InterPro" id="IPR036047">
    <property type="entry name" value="F-box-like_dom_sf"/>
</dbReference>
<evidence type="ECO:0000259" key="1">
    <source>
        <dbReference type="SMART" id="SM00256"/>
    </source>
</evidence>
<dbReference type="PANTHER" id="PTHR32133:SF314">
    <property type="entry name" value="F-BOX DOMAIN-CONTAINING PROTEIN"/>
    <property type="match status" value="1"/>
</dbReference>
<dbReference type="PANTHER" id="PTHR32133">
    <property type="entry name" value="OS07G0120400 PROTEIN"/>
    <property type="match status" value="1"/>
</dbReference>
<dbReference type="SMART" id="SM00256">
    <property type="entry name" value="FBOX"/>
    <property type="match status" value="1"/>
</dbReference>
<reference evidence="2" key="2">
    <citation type="submission" date="2015-07" db="EMBL/GenBank/DDBJ databases">
        <authorList>
            <person name="Noorani M."/>
        </authorList>
    </citation>
    <scope>NUCLEOTIDE SEQUENCE</scope>
    <source>
        <strain evidence="2">Yugu1</strain>
    </source>
</reference>
<protein>
    <recommendedName>
        <fullName evidence="1">F-box domain-containing protein</fullName>
    </recommendedName>
</protein>
<organism evidence="2">
    <name type="scientific">Setaria italica</name>
    <name type="common">Foxtail millet</name>
    <name type="synonym">Panicum italicum</name>
    <dbReference type="NCBI Taxonomy" id="4555"/>
    <lineage>
        <taxon>Eukaryota</taxon>
        <taxon>Viridiplantae</taxon>
        <taxon>Streptophyta</taxon>
        <taxon>Embryophyta</taxon>
        <taxon>Tracheophyta</taxon>
        <taxon>Spermatophyta</taxon>
        <taxon>Magnoliopsida</taxon>
        <taxon>Liliopsida</taxon>
        <taxon>Poales</taxon>
        <taxon>Poaceae</taxon>
        <taxon>PACMAD clade</taxon>
        <taxon>Panicoideae</taxon>
        <taxon>Panicodae</taxon>
        <taxon>Paniceae</taxon>
        <taxon>Cenchrinae</taxon>
        <taxon>Setaria</taxon>
    </lineage>
</organism>
<dbReference type="Pfam" id="PF00646">
    <property type="entry name" value="F-box"/>
    <property type="match status" value="1"/>
</dbReference>
<dbReference type="InterPro" id="IPR001810">
    <property type="entry name" value="F-box_dom"/>
</dbReference>
<accession>A0A368PUQ2</accession>
<name>A0A368PUQ2_SETIT</name>
<dbReference type="OrthoDB" id="676787at2759"/>
<reference evidence="2" key="1">
    <citation type="journal article" date="2012" name="Nat. Biotechnol.">
        <title>Reference genome sequence of the model plant Setaria.</title>
        <authorList>
            <person name="Bennetzen J.L."/>
            <person name="Schmutz J."/>
            <person name="Wang H."/>
            <person name="Percifield R."/>
            <person name="Hawkins J."/>
            <person name="Pontaroli A.C."/>
            <person name="Estep M."/>
            <person name="Feng L."/>
            <person name="Vaughn J.N."/>
            <person name="Grimwood J."/>
            <person name="Jenkins J."/>
            <person name="Barry K."/>
            <person name="Lindquist E."/>
            <person name="Hellsten U."/>
            <person name="Deshpande S."/>
            <person name="Wang X."/>
            <person name="Wu X."/>
            <person name="Mitros T."/>
            <person name="Triplett J."/>
            <person name="Yang X."/>
            <person name="Ye C.Y."/>
            <person name="Mauro-Herrera M."/>
            <person name="Wang L."/>
            <person name="Li P."/>
            <person name="Sharma M."/>
            <person name="Sharma R."/>
            <person name="Ronald P.C."/>
            <person name="Panaud O."/>
            <person name="Kellogg E.A."/>
            <person name="Brutnell T.P."/>
            <person name="Doust A.N."/>
            <person name="Tuskan G.A."/>
            <person name="Rokhsar D."/>
            <person name="Devos K.M."/>
        </authorList>
    </citation>
    <scope>NUCLEOTIDE SEQUENCE [LARGE SCALE GENOMIC DNA]</scope>
    <source>
        <strain evidence="2">Yugu1</strain>
    </source>
</reference>
<proteinExistence type="predicted"/>
<feature type="domain" description="F-box" evidence="1">
    <location>
        <begin position="13"/>
        <end position="55"/>
    </location>
</feature>
<gene>
    <name evidence="2" type="ORF">SETIT_2G020000v2</name>
</gene>